<feature type="transmembrane region" description="Helical" evidence="6">
    <location>
        <begin position="97"/>
        <end position="116"/>
    </location>
</feature>
<evidence type="ECO:0000256" key="5">
    <source>
        <dbReference type="SAM" id="MobiDB-lite"/>
    </source>
</evidence>
<feature type="transmembrane region" description="Helical" evidence="6">
    <location>
        <begin position="830"/>
        <end position="848"/>
    </location>
</feature>
<dbReference type="Pfam" id="PF13515">
    <property type="entry name" value="FUSC_2"/>
    <property type="match status" value="1"/>
</dbReference>
<evidence type="ECO:0000256" key="3">
    <source>
        <dbReference type="ARBA" id="ARBA00022989"/>
    </source>
</evidence>
<evidence type="ECO:0000256" key="4">
    <source>
        <dbReference type="ARBA" id="ARBA00023136"/>
    </source>
</evidence>
<comment type="subcellular location">
    <subcellularLocation>
        <location evidence="1">Membrane</location>
        <topology evidence="1">Multi-pass membrane protein</topology>
    </subcellularLocation>
</comment>
<evidence type="ECO:0000313" key="11">
    <source>
        <dbReference type="Proteomes" id="UP000054279"/>
    </source>
</evidence>
<dbReference type="AlphaFoldDB" id="A0A0C9VXR3"/>
<dbReference type="GO" id="GO:0016020">
    <property type="term" value="C:membrane"/>
    <property type="evidence" value="ECO:0007669"/>
    <property type="project" value="UniProtKB-SubCell"/>
</dbReference>
<protein>
    <recommendedName>
        <fullName evidence="12">ER transporter 6TM N-terminal domain-containing protein</fullName>
    </recommendedName>
</protein>
<keyword evidence="11" id="KW-1185">Reference proteome</keyword>
<proteinExistence type="predicted"/>
<feature type="compositionally biased region" description="Basic and acidic residues" evidence="5">
    <location>
        <begin position="1"/>
        <end position="10"/>
    </location>
</feature>
<dbReference type="Pfam" id="PF10337">
    <property type="entry name" value="ArAE_2_N"/>
    <property type="match status" value="1"/>
</dbReference>
<feature type="compositionally biased region" description="Basic and acidic residues" evidence="5">
    <location>
        <begin position="51"/>
        <end position="63"/>
    </location>
</feature>
<feature type="transmembrane region" description="Helical" evidence="6">
    <location>
        <begin position="775"/>
        <end position="795"/>
    </location>
</feature>
<feature type="transmembrane region" description="Helical" evidence="6">
    <location>
        <begin position="801"/>
        <end position="823"/>
    </location>
</feature>
<dbReference type="HOGENOM" id="CLU_003918_2_0_1"/>
<evidence type="ECO:0000256" key="6">
    <source>
        <dbReference type="SAM" id="Phobius"/>
    </source>
</evidence>
<dbReference type="InterPro" id="IPR049453">
    <property type="entry name" value="Memb_transporter_dom"/>
</dbReference>
<evidence type="ECO:0000259" key="7">
    <source>
        <dbReference type="Pfam" id="PF10334"/>
    </source>
</evidence>
<dbReference type="EMBL" id="KN837121">
    <property type="protein sequence ID" value="KIJ43715.1"/>
    <property type="molecule type" value="Genomic_DNA"/>
</dbReference>
<evidence type="ECO:0000256" key="1">
    <source>
        <dbReference type="ARBA" id="ARBA00004141"/>
    </source>
</evidence>
<sequence>MDHATTDRHSRPPHTHVSIVETPTNEEPPIELRTRSGQTVEEDTDDEDLEIEPREETESPRKKEEEHGNLLWRFYHKMKKDLSWIPPRCTYPSLKPVIRGGVAAWISLVLFLIPAVQRLLGNASFVLLIGEYSGFDTSHSDISCFSAAFISPPIEPLAGVIEKEFLTLLMVTMTWAWSCLATKLANLARSEYIFDATVSQIFHGEFLEAGPCVIYAVFLFIWTSLILFLRAKIGPGPFMPATLFSCLCIDISLTIAQLYPYPNYTIGETVVLSITVHSGLALLVSATILPETVNAHFVKRLNAVMRPLAKGINGQKGVLEVSLLSDDFDPEPFAELVSKAELALTPLSASARLIKREISYGRLNGNDLREIQMFGRKLAMRAAGMDHFYRVMDTRRAKFPETPLPSQAASPAMTPMHTRMGTPIGSEDSNHRSSIDQNNVRHSMRTNSATSLHRKLHLHAHHNPFHTHLIKDAINQSQEHHPVGVFESQFYMNIERRLYHPQEEEFEEVCVKLLAESCGDLLDAAGEGMDHVVDWLDRMNTDRLRFPRRTPNADVKAALEKHNTILGRLKDTMDAFLKEKRHRILEPYKGVLDPLRKSRHLPPHRFLFRAFLYQYHLLRFCEAVHEMLEKIEELDRTRTKRRLWAPILPLHSILTWSMWETNDSTETADEENPDVIPGISIKGQDLGEAEPRNPDALPPSNFIELIGTKVYLFLSGLGGGNSLFGLKAGLLSVVLILPNYIQTSAAFAYQNKSVWGLFMAQLTLARYRGDTIFGFLARIVATFFGLGVGLVYWYITAGSGRGNVFGLAVVGAVLFPILMFLRVYKPGPPMTMLIFSTTAVLIVGYSWQDTHTPPPFSPGFGADIAWKRGLLVVIGVTFSAIFSFLPPATTIRRYHRTALATTTMEIGYLYCAIVSYATTRNADDSKNIVRNMTALRSKLRRLQAQTVNVPYEFTLRGRWPTRRYKKVLELQLDLAYYLSHFMSVIDHLDPKWSRAFLQRTRFVDSEFLGDVLAVITMISTSLRTGTPLPQITPTPLLDRFWKEYHGIDILRQEVADEYGLPRTVTFETLRNEQYMYFSVGVSCANSIVSHLDRLMVAAKELVGEQFHVNGVRLPPIVAKGLEDQLRVETSDLNHV</sequence>
<accession>A0A0C9VXR3</accession>
<dbReference type="PANTHER" id="PTHR37994">
    <property type="entry name" value="ARAE_2_N DOMAIN-CONTAINING PROTEIN-RELATED"/>
    <property type="match status" value="1"/>
</dbReference>
<feature type="region of interest" description="Disordered" evidence="5">
    <location>
        <begin position="1"/>
        <end position="63"/>
    </location>
</feature>
<dbReference type="OrthoDB" id="2274698at2759"/>
<evidence type="ECO:0000313" key="10">
    <source>
        <dbReference type="EMBL" id="KIJ43715.1"/>
    </source>
</evidence>
<feature type="transmembrane region" description="Helical" evidence="6">
    <location>
        <begin position="868"/>
        <end position="885"/>
    </location>
</feature>
<keyword evidence="2 6" id="KW-0812">Transmembrane</keyword>
<gene>
    <name evidence="10" type="ORF">M422DRAFT_228973</name>
</gene>
<feature type="transmembrane region" description="Helical" evidence="6">
    <location>
        <begin position="213"/>
        <end position="231"/>
    </location>
</feature>
<dbReference type="InterPro" id="IPR018820">
    <property type="entry name" value="BRE4-related_DUF2421"/>
</dbReference>
<evidence type="ECO:0008006" key="12">
    <source>
        <dbReference type="Google" id="ProtNLM"/>
    </source>
</evidence>
<dbReference type="InterPro" id="IPR018823">
    <property type="entry name" value="ArAE_2_N"/>
</dbReference>
<dbReference type="Pfam" id="PF10334">
    <property type="entry name" value="BRE4"/>
    <property type="match status" value="1"/>
</dbReference>
<feature type="compositionally biased region" description="Acidic residues" evidence="5">
    <location>
        <begin position="40"/>
        <end position="50"/>
    </location>
</feature>
<name>A0A0C9VXR3_SPHS4</name>
<reference evidence="10 11" key="1">
    <citation type="submission" date="2014-06" db="EMBL/GenBank/DDBJ databases">
        <title>Evolutionary Origins and Diversification of the Mycorrhizal Mutualists.</title>
        <authorList>
            <consortium name="DOE Joint Genome Institute"/>
            <consortium name="Mycorrhizal Genomics Consortium"/>
            <person name="Kohler A."/>
            <person name="Kuo A."/>
            <person name="Nagy L.G."/>
            <person name="Floudas D."/>
            <person name="Copeland A."/>
            <person name="Barry K.W."/>
            <person name="Cichocki N."/>
            <person name="Veneault-Fourrey C."/>
            <person name="LaButti K."/>
            <person name="Lindquist E.A."/>
            <person name="Lipzen A."/>
            <person name="Lundell T."/>
            <person name="Morin E."/>
            <person name="Murat C."/>
            <person name="Riley R."/>
            <person name="Ohm R."/>
            <person name="Sun H."/>
            <person name="Tunlid A."/>
            <person name="Henrissat B."/>
            <person name="Grigoriev I.V."/>
            <person name="Hibbett D.S."/>
            <person name="Martin F."/>
        </authorList>
    </citation>
    <scope>NUCLEOTIDE SEQUENCE [LARGE SCALE GENOMIC DNA]</scope>
    <source>
        <strain evidence="10 11">SS14</strain>
    </source>
</reference>
<evidence type="ECO:0000259" key="9">
    <source>
        <dbReference type="Pfam" id="PF13515"/>
    </source>
</evidence>
<feature type="domain" description="DUF2421" evidence="7">
    <location>
        <begin position="886"/>
        <end position="1106"/>
    </location>
</feature>
<keyword evidence="4 6" id="KW-0472">Membrane</keyword>
<keyword evidence="3 6" id="KW-1133">Transmembrane helix</keyword>
<dbReference type="PANTHER" id="PTHR37994:SF1">
    <property type="entry name" value="ER TRANSPORTER 6TM N-TERMINAL DOMAIN-CONTAINING PROTEIN"/>
    <property type="match status" value="1"/>
</dbReference>
<feature type="domain" description="Putative ER transporter 6TM N-terminal" evidence="8">
    <location>
        <begin position="91"/>
        <end position="585"/>
    </location>
</feature>
<dbReference type="Proteomes" id="UP000054279">
    <property type="component" value="Unassembled WGS sequence"/>
</dbReference>
<evidence type="ECO:0000259" key="8">
    <source>
        <dbReference type="Pfam" id="PF10337"/>
    </source>
</evidence>
<evidence type="ECO:0000256" key="2">
    <source>
        <dbReference type="ARBA" id="ARBA00022692"/>
    </source>
</evidence>
<feature type="domain" description="Integral membrane bound transporter" evidence="9">
    <location>
        <begin position="751"/>
        <end position="881"/>
    </location>
</feature>
<organism evidence="10 11">
    <name type="scientific">Sphaerobolus stellatus (strain SS14)</name>
    <dbReference type="NCBI Taxonomy" id="990650"/>
    <lineage>
        <taxon>Eukaryota</taxon>
        <taxon>Fungi</taxon>
        <taxon>Dikarya</taxon>
        <taxon>Basidiomycota</taxon>
        <taxon>Agaricomycotina</taxon>
        <taxon>Agaricomycetes</taxon>
        <taxon>Phallomycetidae</taxon>
        <taxon>Geastrales</taxon>
        <taxon>Sphaerobolaceae</taxon>
        <taxon>Sphaerobolus</taxon>
    </lineage>
</organism>